<organism evidence="1 2">
    <name type="scientific">Pontibacter actiniarum</name>
    <dbReference type="NCBI Taxonomy" id="323450"/>
    <lineage>
        <taxon>Bacteria</taxon>
        <taxon>Pseudomonadati</taxon>
        <taxon>Bacteroidota</taxon>
        <taxon>Cytophagia</taxon>
        <taxon>Cytophagales</taxon>
        <taxon>Hymenobacteraceae</taxon>
        <taxon>Pontibacter</taxon>
    </lineage>
</organism>
<dbReference type="AlphaFoldDB" id="A0A1X9YUR3"/>
<proteinExistence type="predicted"/>
<reference evidence="2" key="1">
    <citation type="submission" date="2017-05" db="EMBL/GenBank/DDBJ databases">
        <authorList>
            <person name="Ray J."/>
            <person name="Price M."/>
            <person name="Deutschbauer A."/>
        </authorList>
    </citation>
    <scope>NUCLEOTIDE SEQUENCE [LARGE SCALE GENOMIC DNA]</scope>
    <source>
        <strain evidence="2">DSM 19842</strain>
    </source>
</reference>
<evidence type="ECO:0000313" key="1">
    <source>
        <dbReference type="EMBL" id="ARS36609.1"/>
    </source>
</evidence>
<gene>
    <name evidence="1" type="ORF">CA264_14940</name>
</gene>
<dbReference type="KEGG" id="pact:CA264_14940"/>
<evidence type="ECO:0000313" key="2">
    <source>
        <dbReference type="Proteomes" id="UP000266292"/>
    </source>
</evidence>
<dbReference type="EMBL" id="CP021235">
    <property type="protein sequence ID" value="ARS36609.1"/>
    <property type="molecule type" value="Genomic_DNA"/>
</dbReference>
<protein>
    <submittedName>
        <fullName evidence="1">Uncharacterized protein</fullName>
    </submittedName>
</protein>
<keyword evidence="2" id="KW-1185">Reference proteome</keyword>
<accession>A0A1X9YUR3</accession>
<sequence>MPKQCRPIRTASFFYQKGSSSKIRRRQAKQKRRHSNSLATCTIFLKLPKKPSLNPMPRPAKSIAHGYMWKNKSTAFHHPFYTLSYI</sequence>
<name>A0A1X9YUR3_9BACT</name>
<dbReference type="Proteomes" id="UP000266292">
    <property type="component" value="Chromosome"/>
</dbReference>